<feature type="domain" description="ZAD" evidence="11">
    <location>
        <begin position="1"/>
        <end position="80"/>
    </location>
</feature>
<dbReference type="SMART" id="SM00868">
    <property type="entry name" value="zf-AD"/>
    <property type="match status" value="1"/>
</dbReference>
<feature type="binding site" evidence="8">
    <location>
        <position position="53"/>
    </location>
    <ligand>
        <name>Zn(2+)</name>
        <dbReference type="ChEBI" id="CHEBI:29105"/>
    </ligand>
</feature>
<protein>
    <submittedName>
        <fullName evidence="12">(Mediterranean fruit fly) hypothetical protein</fullName>
    </submittedName>
</protein>
<feature type="region of interest" description="Disordered" evidence="9">
    <location>
        <begin position="153"/>
        <end position="331"/>
    </location>
</feature>
<evidence type="ECO:0000256" key="2">
    <source>
        <dbReference type="ARBA" id="ARBA00022723"/>
    </source>
</evidence>
<evidence type="ECO:0000259" key="11">
    <source>
        <dbReference type="PROSITE" id="PS51915"/>
    </source>
</evidence>
<evidence type="ECO:0000256" key="9">
    <source>
        <dbReference type="SAM" id="MobiDB-lite"/>
    </source>
</evidence>
<dbReference type="AlphaFoldDB" id="A0A811VF61"/>
<evidence type="ECO:0000256" key="8">
    <source>
        <dbReference type="PROSITE-ProRule" id="PRU01263"/>
    </source>
</evidence>
<evidence type="ECO:0000256" key="7">
    <source>
        <dbReference type="PROSITE-ProRule" id="PRU00042"/>
    </source>
</evidence>
<keyword evidence="2 8" id="KW-0479">Metal-binding</keyword>
<dbReference type="Pfam" id="PF00096">
    <property type="entry name" value="zf-C2H2"/>
    <property type="match status" value="4"/>
</dbReference>
<dbReference type="Gene3D" id="3.40.1800.20">
    <property type="match status" value="1"/>
</dbReference>
<feature type="binding site" evidence="8">
    <location>
        <position position="6"/>
    </location>
    <ligand>
        <name>Zn(2+)</name>
        <dbReference type="ChEBI" id="CHEBI:29105"/>
    </ligand>
</feature>
<feature type="compositionally biased region" description="Basic and acidic residues" evidence="9">
    <location>
        <begin position="206"/>
        <end position="215"/>
    </location>
</feature>
<dbReference type="GO" id="GO:0005634">
    <property type="term" value="C:nucleus"/>
    <property type="evidence" value="ECO:0007669"/>
    <property type="project" value="UniProtKB-SubCell"/>
</dbReference>
<keyword evidence="6" id="KW-0539">Nucleus</keyword>
<dbReference type="GO" id="GO:0008270">
    <property type="term" value="F:zinc ion binding"/>
    <property type="evidence" value="ECO:0007669"/>
    <property type="project" value="UniProtKB-UniRule"/>
</dbReference>
<organism evidence="12 13">
    <name type="scientific">Ceratitis capitata</name>
    <name type="common">Mediterranean fruit fly</name>
    <name type="synonym">Tephritis capitata</name>
    <dbReference type="NCBI Taxonomy" id="7213"/>
    <lineage>
        <taxon>Eukaryota</taxon>
        <taxon>Metazoa</taxon>
        <taxon>Ecdysozoa</taxon>
        <taxon>Arthropoda</taxon>
        <taxon>Hexapoda</taxon>
        <taxon>Insecta</taxon>
        <taxon>Pterygota</taxon>
        <taxon>Neoptera</taxon>
        <taxon>Endopterygota</taxon>
        <taxon>Diptera</taxon>
        <taxon>Brachycera</taxon>
        <taxon>Muscomorpha</taxon>
        <taxon>Tephritoidea</taxon>
        <taxon>Tephritidae</taxon>
        <taxon>Ceratitis</taxon>
        <taxon>Ceratitis</taxon>
    </lineage>
</organism>
<dbReference type="OrthoDB" id="7852576at2759"/>
<feature type="domain" description="C2H2-type" evidence="10">
    <location>
        <begin position="661"/>
        <end position="689"/>
    </location>
</feature>
<feature type="compositionally biased region" description="Low complexity" evidence="9">
    <location>
        <begin position="302"/>
        <end position="324"/>
    </location>
</feature>
<comment type="caution">
    <text evidence="12">The sequence shown here is derived from an EMBL/GenBank/DDBJ whole genome shotgun (WGS) entry which is preliminary data.</text>
</comment>
<dbReference type="SMART" id="SM00355">
    <property type="entry name" value="ZnF_C2H2"/>
    <property type="match status" value="10"/>
</dbReference>
<feature type="domain" description="C2H2-type" evidence="10">
    <location>
        <begin position="574"/>
        <end position="602"/>
    </location>
</feature>
<reference evidence="12" key="1">
    <citation type="submission" date="2020-11" db="EMBL/GenBank/DDBJ databases">
        <authorList>
            <person name="Whitehead M."/>
        </authorList>
    </citation>
    <scope>NUCLEOTIDE SEQUENCE</scope>
    <source>
        <strain evidence="12">EGII</strain>
    </source>
</reference>
<evidence type="ECO:0000256" key="4">
    <source>
        <dbReference type="ARBA" id="ARBA00022771"/>
    </source>
</evidence>
<dbReference type="SUPFAM" id="SSF57667">
    <property type="entry name" value="beta-beta-alpha zinc fingers"/>
    <property type="match status" value="4"/>
</dbReference>
<dbReference type="InterPro" id="IPR017956">
    <property type="entry name" value="AT_hook_DNA-bd_motif"/>
</dbReference>
<feature type="binding site" evidence="8">
    <location>
        <position position="3"/>
    </location>
    <ligand>
        <name>Zn(2+)</name>
        <dbReference type="ChEBI" id="CHEBI:29105"/>
    </ligand>
</feature>
<dbReference type="FunFam" id="3.30.160.60:FF:000145">
    <property type="entry name" value="Zinc finger protein 574"/>
    <property type="match status" value="1"/>
</dbReference>
<feature type="domain" description="C2H2-type" evidence="10">
    <location>
        <begin position="447"/>
        <end position="474"/>
    </location>
</feature>
<dbReference type="EMBL" id="CAJHJT010000056">
    <property type="protein sequence ID" value="CAD7013661.1"/>
    <property type="molecule type" value="Genomic_DNA"/>
</dbReference>
<dbReference type="PROSITE" id="PS51915">
    <property type="entry name" value="ZAD"/>
    <property type="match status" value="1"/>
</dbReference>
<keyword evidence="13" id="KW-1185">Reference proteome</keyword>
<dbReference type="PROSITE" id="PS00028">
    <property type="entry name" value="ZINC_FINGER_C2H2_1"/>
    <property type="match status" value="8"/>
</dbReference>
<keyword evidence="5 8" id="KW-0862">Zinc</keyword>
<comment type="subcellular location">
    <subcellularLocation>
        <location evidence="1">Nucleus</location>
    </subcellularLocation>
</comment>
<feature type="domain" description="C2H2-type" evidence="10">
    <location>
        <begin position="633"/>
        <end position="660"/>
    </location>
</feature>
<feature type="compositionally biased region" description="Basic and acidic residues" evidence="9">
    <location>
        <begin position="266"/>
        <end position="284"/>
    </location>
</feature>
<accession>A0A811VF61</accession>
<feature type="binding site" evidence="8">
    <location>
        <position position="56"/>
    </location>
    <ligand>
        <name>Zn(2+)</name>
        <dbReference type="ChEBI" id="CHEBI:29105"/>
    </ligand>
</feature>
<dbReference type="Proteomes" id="UP000606786">
    <property type="component" value="Unassembled WGS sequence"/>
</dbReference>
<dbReference type="SMART" id="SM00384">
    <property type="entry name" value="AT_hook"/>
    <property type="match status" value="2"/>
</dbReference>
<dbReference type="GO" id="GO:0000981">
    <property type="term" value="F:DNA-binding transcription factor activity, RNA polymerase II-specific"/>
    <property type="evidence" value="ECO:0007669"/>
    <property type="project" value="TreeGrafter"/>
</dbReference>
<dbReference type="SUPFAM" id="SSF57716">
    <property type="entry name" value="Glucocorticoid receptor-like (DNA-binding domain)"/>
    <property type="match status" value="1"/>
</dbReference>
<name>A0A811VF61_CERCA</name>
<dbReference type="InterPro" id="IPR013087">
    <property type="entry name" value="Znf_C2H2_type"/>
</dbReference>
<keyword evidence="4 7" id="KW-0863">Zinc-finger</keyword>
<evidence type="ECO:0000256" key="3">
    <source>
        <dbReference type="ARBA" id="ARBA00022737"/>
    </source>
</evidence>
<evidence type="ECO:0000256" key="1">
    <source>
        <dbReference type="ARBA" id="ARBA00004123"/>
    </source>
</evidence>
<dbReference type="GO" id="GO:0000977">
    <property type="term" value="F:RNA polymerase II transcription regulatory region sequence-specific DNA binding"/>
    <property type="evidence" value="ECO:0007669"/>
    <property type="project" value="TreeGrafter"/>
</dbReference>
<feature type="domain" description="C2H2-type" evidence="10">
    <location>
        <begin position="387"/>
        <end position="415"/>
    </location>
</feature>
<feature type="compositionally biased region" description="Acidic residues" evidence="9">
    <location>
        <begin position="290"/>
        <end position="299"/>
    </location>
</feature>
<dbReference type="PROSITE" id="PS50157">
    <property type="entry name" value="ZINC_FINGER_C2H2_2"/>
    <property type="match status" value="8"/>
</dbReference>
<evidence type="ECO:0000313" key="13">
    <source>
        <dbReference type="Proteomes" id="UP000606786"/>
    </source>
</evidence>
<dbReference type="InterPro" id="IPR036236">
    <property type="entry name" value="Znf_C2H2_sf"/>
</dbReference>
<sequence>MTCLLCMDDGTTPAQRFIDIFSEEGCQMTVCSIIAKHLWLKPEKDIRTGQRICWTCWEALRDFHIFYQRVAEVHNRADWKTPFAGIEQEHENDPLPQEIQLKSEETPDLEEKLQNSSANADEFLFDSEVKLEVYDLDLLPQIEIIEEKTPISERAQRAKRRGRPAKVSNVKTTSKRIKLEGSQTSDKDDDSETELPLSVLLNSDSIKVDATEEAKPSSGTSGTASKEEASAETATITQTEPEKKKRGRPKKVKNEEGISAPAVTQKPKEKSENKESKKEVKNEPIHTNSDDEFDDDDQEYIAASCSASDDSADSSSDNSDSNDSLPDFEPKAEYAVIPKRKVVKPKKYRKRPKPLVPPKRMSREEIEAKRAQQDEYDKVIRQFFGRFACPICGLLVQNFAEIRGHFRASHTEENALHIGYMMCCGRKFPQRKALAEHIYLHWNPEHFKCETCGKLLTDSFKLEQHKEAHVNPPGPKERKMFQCDKCPKVFTTKAAFEHHSFSKHVPKSEFKFSCTLCSKKLPTQRKLKDHMKYNHDPESTIICEKCGRQVRTQYLKKHHQLEHSEVPRPVPKPMQCQICGTWLRHLSGLKQHMKAIHEDSGGEHRCHICNKVSTTSRALRRHIYLNHECERKFKCTMCEKAFKRPQDLREHTSTHTGEVLYTCPNCPMTFFSNANMYKHRQRLHRAEWEADRKKPRHIANIMAQAMGATAASKAKQAVGAASAFFAQKINTNDSTVSVERFNNTNPEPVQQQHLEMSI</sequence>
<keyword evidence="3" id="KW-0677">Repeat</keyword>
<gene>
    <name evidence="12" type="ORF">CCAP1982_LOCUS21703</name>
</gene>
<dbReference type="Pfam" id="PF07776">
    <property type="entry name" value="zf-AD"/>
    <property type="match status" value="1"/>
</dbReference>
<evidence type="ECO:0000256" key="6">
    <source>
        <dbReference type="ARBA" id="ARBA00023242"/>
    </source>
</evidence>
<evidence type="ECO:0000256" key="5">
    <source>
        <dbReference type="ARBA" id="ARBA00022833"/>
    </source>
</evidence>
<dbReference type="InterPro" id="IPR012934">
    <property type="entry name" value="Znf_AD"/>
</dbReference>
<feature type="domain" description="C2H2-type" evidence="10">
    <location>
        <begin position="512"/>
        <end position="540"/>
    </location>
</feature>
<feature type="domain" description="C2H2-type" evidence="10">
    <location>
        <begin position="481"/>
        <end position="509"/>
    </location>
</feature>
<feature type="domain" description="C2H2-type" evidence="10">
    <location>
        <begin position="604"/>
        <end position="632"/>
    </location>
</feature>
<proteinExistence type="predicted"/>
<dbReference type="PANTHER" id="PTHR24379">
    <property type="entry name" value="KRAB AND ZINC FINGER DOMAIN-CONTAINING"/>
    <property type="match status" value="1"/>
</dbReference>
<evidence type="ECO:0000259" key="10">
    <source>
        <dbReference type="PROSITE" id="PS50157"/>
    </source>
</evidence>
<evidence type="ECO:0000313" key="12">
    <source>
        <dbReference type="EMBL" id="CAD7013661.1"/>
    </source>
</evidence>
<dbReference type="PANTHER" id="PTHR24379:SF127">
    <property type="entry name" value="BLOODY FINGERS-RELATED"/>
    <property type="match status" value="1"/>
</dbReference>
<dbReference type="Gene3D" id="3.30.160.60">
    <property type="entry name" value="Classic Zinc Finger"/>
    <property type="match status" value="6"/>
</dbReference>